<sequence length="37" mass="4295">TTYCTIYSRFPPNCFTQPSICILMLPKSVALQMWILN</sequence>
<protein>
    <submittedName>
        <fullName evidence="1">MIP06855p</fullName>
    </submittedName>
</protein>
<dbReference type="AlphaFoldDB" id="C0PUZ1"/>
<evidence type="ECO:0000313" key="1">
    <source>
        <dbReference type="EMBL" id="ACN63469.1"/>
    </source>
</evidence>
<name>C0PUZ1_DROME</name>
<accession>C0PUZ1</accession>
<dbReference type="EMBL" id="BT072847">
    <property type="protein sequence ID" value="ACN63469.1"/>
    <property type="molecule type" value="mRNA"/>
</dbReference>
<organism evidence="1">
    <name type="scientific">Drosophila melanogaster</name>
    <name type="common">Fruit fly</name>
    <dbReference type="NCBI Taxonomy" id="7227"/>
    <lineage>
        <taxon>Eukaryota</taxon>
        <taxon>Metazoa</taxon>
        <taxon>Ecdysozoa</taxon>
        <taxon>Arthropoda</taxon>
        <taxon>Hexapoda</taxon>
        <taxon>Insecta</taxon>
        <taxon>Pterygota</taxon>
        <taxon>Neoptera</taxon>
        <taxon>Endopterygota</taxon>
        <taxon>Diptera</taxon>
        <taxon>Brachycera</taxon>
        <taxon>Muscomorpha</taxon>
        <taxon>Ephydroidea</taxon>
        <taxon>Drosophilidae</taxon>
        <taxon>Drosophila</taxon>
        <taxon>Sophophora</taxon>
    </lineage>
</organism>
<reference evidence="1" key="1">
    <citation type="submission" date="2009-03" db="EMBL/GenBank/DDBJ databases">
        <authorList>
            <person name="Carlson J."/>
            <person name="Booth B."/>
            <person name="Frise E."/>
            <person name="Sandler J."/>
            <person name="Wan K."/>
            <person name="Yu C."/>
            <person name="Celniker S."/>
        </authorList>
    </citation>
    <scope>NUCLEOTIDE SEQUENCE</scope>
</reference>
<feature type="non-terminal residue" evidence="1">
    <location>
        <position position="1"/>
    </location>
</feature>
<proteinExistence type="evidence at transcript level"/>